<gene>
    <name evidence="2" type="ORF">GMARGA_LOCUS15888</name>
</gene>
<feature type="compositionally biased region" description="Basic and acidic residues" evidence="1">
    <location>
        <begin position="79"/>
        <end position="93"/>
    </location>
</feature>
<sequence>MEKEFNIVYNFDKSTYILNGKRAAQLAKNNEIQKVINEIIKAFTSSKKFVVAGHDASINIIPDANIKLSYLENYDDYEKKHEHKKKESMNAKNKEHKCKRARNHERKNAKKHECKKARTQMANMKKQRSTNAKKQESTIARKQESTNAKRQEAQMRKSKEAKEKHEHKTLAKKKYQNG</sequence>
<dbReference type="EMBL" id="CAJVQB010011220">
    <property type="protein sequence ID" value="CAG8746089.1"/>
    <property type="molecule type" value="Genomic_DNA"/>
</dbReference>
<comment type="caution">
    <text evidence="2">The sequence shown here is derived from an EMBL/GenBank/DDBJ whole genome shotgun (WGS) entry which is preliminary data.</text>
</comment>
<evidence type="ECO:0000313" key="3">
    <source>
        <dbReference type="Proteomes" id="UP000789901"/>
    </source>
</evidence>
<keyword evidence="3" id="KW-1185">Reference proteome</keyword>
<feature type="compositionally biased region" description="Basic and acidic residues" evidence="1">
    <location>
        <begin position="133"/>
        <end position="169"/>
    </location>
</feature>
<evidence type="ECO:0000256" key="1">
    <source>
        <dbReference type="SAM" id="MobiDB-lite"/>
    </source>
</evidence>
<feature type="compositionally biased region" description="Basic residues" evidence="1">
    <location>
        <begin position="94"/>
        <end position="118"/>
    </location>
</feature>
<evidence type="ECO:0000313" key="2">
    <source>
        <dbReference type="EMBL" id="CAG8746089.1"/>
    </source>
</evidence>
<dbReference type="Proteomes" id="UP000789901">
    <property type="component" value="Unassembled WGS sequence"/>
</dbReference>
<protein>
    <submittedName>
        <fullName evidence="2">29619_t:CDS:1</fullName>
    </submittedName>
</protein>
<organism evidence="2 3">
    <name type="scientific">Gigaspora margarita</name>
    <dbReference type="NCBI Taxonomy" id="4874"/>
    <lineage>
        <taxon>Eukaryota</taxon>
        <taxon>Fungi</taxon>
        <taxon>Fungi incertae sedis</taxon>
        <taxon>Mucoromycota</taxon>
        <taxon>Glomeromycotina</taxon>
        <taxon>Glomeromycetes</taxon>
        <taxon>Diversisporales</taxon>
        <taxon>Gigasporaceae</taxon>
        <taxon>Gigaspora</taxon>
    </lineage>
</organism>
<accession>A0ABN7V996</accession>
<proteinExistence type="predicted"/>
<name>A0ABN7V996_GIGMA</name>
<feature type="region of interest" description="Disordered" evidence="1">
    <location>
        <begin position="79"/>
        <end position="178"/>
    </location>
</feature>
<reference evidence="2 3" key="1">
    <citation type="submission" date="2021-06" db="EMBL/GenBank/DDBJ databases">
        <authorList>
            <person name="Kallberg Y."/>
            <person name="Tangrot J."/>
            <person name="Rosling A."/>
        </authorList>
    </citation>
    <scope>NUCLEOTIDE SEQUENCE [LARGE SCALE GENOMIC DNA]</scope>
    <source>
        <strain evidence="2 3">120-4 pot B 10/14</strain>
    </source>
</reference>